<keyword evidence="7" id="KW-0804">Transcription</keyword>
<evidence type="ECO:0000256" key="9">
    <source>
        <dbReference type="PROSITE-ProRule" id="PRU01091"/>
    </source>
</evidence>
<dbReference type="GO" id="GO:0000156">
    <property type="term" value="F:phosphorelay response regulator activity"/>
    <property type="evidence" value="ECO:0007669"/>
    <property type="project" value="TreeGrafter"/>
</dbReference>
<accession>A0A0P9NDH3</accession>
<dbReference type="Gene3D" id="6.10.250.690">
    <property type="match status" value="1"/>
</dbReference>
<evidence type="ECO:0000256" key="4">
    <source>
        <dbReference type="ARBA" id="ARBA00023012"/>
    </source>
</evidence>
<dbReference type="InterPro" id="IPR001867">
    <property type="entry name" value="OmpR/PhoB-type_DNA-bd"/>
</dbReference>
<evidence type="ECO:0000256" key="1">
    <source>
        <dbReference type="ARBA" id="ARBA00004496"/>
    </source>
</evidence>
<dbReference type="Gene3D" id="3.40.50.2300">
    <property type="match status" value="1"/>
</dbReference>
<name>A0A0P9NDH3_PSESX</name>
<dbReference type="GO" id="GO:0032993">
    <property type="term" value="C:protein-DNA complex"/>
    <property type="evidence" value="ECO:0007669"/>
    <property type="project" value="TreeGrafter"/>
</dbReference>
<dbReference type="SUPFAM" id="SSF52172">
    <property type="entry name" value="CheY-like"/>
    <property type="match status" value="1"/>
</dbReference>
<evidence type="ECO:0000256" key="3">
    <source>
        <dbReference type="ARBA" id="ARBA00022553"/>
    </source>
</evidence>
<dbReference type="FunFam" id="3.40.50.2300:FF:000001">
    <property type="entry name" value="DNA-binding response regulator PhoB"/>
    <property type="match status" value="1"/>
</dbReference>
<organism evidence="12 13">
    <name type="scientific">Pseudomonas syringae pv. cerasicola</name>
    <dbReference type="NCBI Taxonomy" id="264451"/>
    <lineage>
        <taxon>Bacteria</taxon>
        <taxon>Pseudomonadati</taxon>
        <taxon>Pseudomonadota</taxon>
        <taxon>Gammaproteobacteria</taxon>
        <taxon>Pseudomonadales</taxon>
        <taxon>Pseudomonadaceae</taxon>
        <taxon>Pseudomonas</taxon>
        <taxon>Pseudomonas syringae</taxon>
    </lineage>
</organism>
<dbReference type="InterPro" id="IPR011006">
    <property type="entry name" value="CheY-like_superfamily"/>
</dbReference>
<evidence type="ECO:0000313" key="13">
    <source>
        <dbReference type="Proteomes" id="UP000050356"/>
    </source>
</evidence>
<keyword evidence="5" id="KW-0805">Transcription regulation</keyword>
<dbReference type="SUPFAM" id="SSF46894">
    <property type="entry name" value="C-terminal effector domain of the bipartite response regulators"/>
    <property type="match status" value="1"/>
</dbReference>
<dbReference type="InterPro" id="IPR036388">
    <property type="entry name" value="WH-like_DNA-bd_sf"/>
</dbReference>
<sequence length="288" mass="32561">MAGDRRVPWPDGLRRRSATGLRFADLSSIPLQQRFTVKQGRLNLSSVSKSILLVDDDQEIRELLDTYLSRAGFQVRTVGDGADFRRAFNEEPSDLLILDVMLPDEDGFSLCKWIRQHPRQPHVPIIMLTASSDEADRVIGLELGADDYLGKPFSPRELQARIKALLRRAQFGQERPGGDVILFDEWRLDMVSHRLFHNDGEEVILSGADFALLKLFLDNPQQILDRDTIGNATRGRELMPLERIVDMAVSRLRQRLRDTGKSPRLIRTIRGSGYLLAANVNSQAGNGY</sequence>
<dbReference type="InterPro" id="IPR039420">
    <property type="entry name" value="WalR-like"/>
</dbReference>
<dbReference type="AlphaFoldDB" id="A0A0P9NDH3"/>
<gene>
    <name evidence="12" type="ORF">ALO50_04231</name>
</gene>
<dbReference type="SMART" id="SM00448">
    <property type="entry name" value="REC"/>
    <property type="match status" value="1"/>
</dbReference>
<evidence type="ECO:0000256" key="2">
    <source>
        <dbReference type="ARBA" id="ARBA00022490"/>
    </source>
</evidence>
<keyword evidence="6 9" id="KW-0238">DNA-binding</keyword>
<dbReference type="FunFam" id="1.10.10.10:FF:000099">
    <property type="entry name" value="Two-component system response regulator TorR"/>
    <property type="match status" value="1"/>
</dbReference>
<dbReference type="GO" id="GO:0006355">
    <property type="term" value="P:regulation of DNA-templated transcription"/>
    <property type="evidence" value="ECO:0007669"/>
    <property type="project" value="InterPro"/>
</dbReference>
<keyword evidence="4" id="KW-0902">Two-component regulatory system</keyword>
<feature type="DNA-binding region" description="OmpR/PhoB-type" evidence="9">
    <location>
        <begin position="178"/>
        <end position="278"/>
    </location>
</feature>
<proteinExistence type="predicted"/>
<dbReference type="Proteomes" id="UP000050356">
    <property type="component" value="Unassembled WGS sequence"/>
</dbReference>
<dbReference type="InterPro" id="IPR016032">
    <property type="entry name" value="Sig_transdc_resp-reg_C-effctor"/>
</dbReference>
<evidence type="ECO:0000259" key="10">
    <source>
        <dbReference type="PROSITE" id="PS50110"/>
    </source>
</evidence>
<evidence type="ECO:0000256" key="5">
    <source>
        <dbReference type="ARBA" id="ARBA00023015"/>
    </source>
</evidence>
<evidence type="ECO:0000313" key="12">
    <source>
        <dbReference type="EMBL" id="KPW96392.1"/>
    </source>
</evidence>
<feature type="domain" description="OmpR/PhoB-type" evidence="11">
    <location>
        <begin position="178"/>
        <end position="278"/>
    </location>
</feature>
<dbReference type="GO" id="GO:0000976">
    <property type="term" value="F:transcription cis-regulatory region binding"/>
    <property type="evidence" value="ECO:0007669"/>
    <property type="project" value="TreeGrafter"/>
</dbReference>
<feature type="domain" description="Response regulatory" evidence="10">
    <location>
        <begin position="50"/>
        <end position="166"/>
    </location>
</feature>
<evidence type="ECO:0000259" key="11">
    <source>
        <dbReference type="PROSITE" id="PS51755"/>
    </source>
</evidence>
<dbReference type="PANTHER" id="PTHR48111:SF4">
    <property type="entry name" value="DNA-BINDING DUAL TRANSCRIPTIONAL REGULATOR OMPR"/>
    <property type="match status" value="1"/>
</dbReference>
<comment type="caution">
    <text evidence="12">The sequence shown here is derived from an EMBL/GenBank/DDBJ whole genome shotgun (WGS) entry which is preliminary data.</text>
</comment>
<dbReference type="GO" id="GO:0005829">
    <property type="term" value="C:cytosol"/>
    <property type="evidence" value="ECO:0007669"/>
    <property type="project" value="TreeGrafter"/>
</dbReference>
<keyword evidence="2" id="KW-0963">Cytoplasm</keyword>
<dbReference type="CDD" id="cd00383">
    <property type="entry name" value="trans_reg_C"/>
    <property type="match status" value="1"/>
</dbReference>
<keyword evidence="3 8" id="KW-0597">Phosphoprotein</keyword>
<dbReference type="Pfam" id="PF00486">
    <property type="entry name" value="Trans_reg_C"/>
    <property type="match status" value="1"/>
</dbReference>
<evidence type="ECO:0000256" key="6">
    <source>
        <dbReference type="ARBA" id="ARBA00023125"/>
    </source>
</evidence>
<comment type="subcellular location">
    <subcellularLocation>
        <location evidence="1">Cytoplasm</location>
    </subcellularLocation>
</comment>
<dbReference type="PROSITE" id="PS50110">
    <property type="entry name" value="RESPONSE_REGULATORY"/>
    <property type="match status" value="1"/>
</dbReference>
<dbReference type="Pfam" id="PF00072">
    <property type="entry name" value="Response_reg"/>
    <property type="match status" value="1"/>
</dbReference>
<dbReference type="SMART" id="SM00862">
    <property type="entry name" value="Trans_reg_C"/>
    <property type="match status" value="1"/>
</dbReference>
<dbReference type="PROSITE" id="PS51755">
    <property type="entry name" value="OMPR_PHOB"/>
    <property type="match status" value="1"/>
</dbReference>
<evidence type="ECO:0000256" key="7">
    <source>
        <dbReference type="ARBA" id="ARBA00023163"/>
    </source>
</evidence>
<dbReference type="EMBL" id="LJQA01000314">
    <property type="protein sequence ID" value="KPW96392.1"/>
    <property type="molecule type" value="Genomic_DNA"/>
</dbReference>
<dbReference type="InterPro" id="IPR001789">
    <property type="entry name" value="Sig_transdc_resp-reg_receiver"/>
</dbReference>
<reference evidence="12 13" key="1">
    <citation type="submission" date="2015-09" db="EMBL/GenBank/DDBJ databases">
        <title>Genome announcement of multiple Pseudomonas syringae strains.</title>
        <authorList>
            <person name="Thakur S."/>
            <person name="Wang P.W."/>
            <person name="Gong Y."/>
            <person name="Weir B.S."/>
            <person name="Guttman D.S."/>
        </authorList>
    </citation>
    <scope>NUCLEOTIDE SEQUENCE [LARGE SCALE GENOMIC DNA]</scope>
    <source>
        <strain evidence="12 13">ICMP17524</strain>
    </source>
</reference>
<protein>
    <submittedName>
        <fullName evidence="12">TorCAD operon transcriptional regulatory protein torR</fullName>
    </submittedName>
</protein>
<dbReference type="PATRIC" id="fig|264451.4.peg.997"/>
<evidence type="ECO:0000256" key="8">
    <source>
        <dbReference type="PROSITE-ProRule" id="PRU00169"/>
    </source>
</evidence>
<dbReference type="PANTHER" id="PTHR48111">
    <property type="entry name" value="REGULATOR OF RPOS"/>
    <property type="match status" value="1"/>
</dbReference>
<feature type="modified residue" description="4-aspartylphosphate" evidence="8">
    <location>
        <position position="99"/>
    </location>
</feature>
<dbReference type="Gene3D" id="1.10.10.10">
    <property type="entry name" value="Winged helix-like DNA-binding domain superfamily/Winged helix DNA-binding domain"/>
    <property type="match status" value="1"/>
</dbReference>